<feature type="region of interest" description="Disordered" evidence="3">
    <location>
        <begin position="58"/>
        <end position="90"/>
    </location>
</feature>
<dbReference type="Pfam" id="PF09738">
    <property type="entry name" value="LRRFIP"/>
    <property type="match status" value="1"/>
</dbReference>
<evidence type="ECO:0000313" key="4">
    <source>
        <dbReference type="Proteomes" id="UP000036681"/>
    </source>
</evidence>
<sequence>MSSYTGGRRRAVSRHTAEEQVLDRISRDAEERMTRKRQAREEARQIRLEQLERQYREADAASNYTSAEGNAKEATASTSKGVSTKDSAESVDLERAALKEKVTELEDKFHRAMFLYSQLDNEKSALLYEIDLLKDEMEEKEQLLSLSSRETRDLTSEVKLLKRTIEGLNAQQAALRAEIAQRDQLIQDNGLVLVEQQVDDSAAPSTDGTPPMKPAALVFSQQTISLVEKMIPGSSTLDEKVKKLVDMNKKMRQQVEEAEQSLYARRTARSEHLASTHNGSLNDDLQKDAAKQLAEIKFKLQESERENTNYQGNLIRIEGQLKRFKASAEQAEKELTELKSQNRQLKKDLREKENALDEAKETNRHLQNRLEKLRFSGSRKLREKENALDEAKETNRHLQNRLEKLRFSGSRKVQ</sequence>
<dbReference type="PANTHER" id="PTHR19212">
    <property type="entry name" value="LEUCINE RICH REPEAT IN FLII INTERACTING PROTEIN"/>
    <property type="match status" value="1"/>
</dbReference>
<comment type="similarity">
    <text evidence="1">Belongs to the LRRFIP family.</text>
</comment>
<feature type="compositionally biased region" description="Basic and acidic residues" evidence="3">
    <location>
        <begin position="15"/>
        <end position="43"/>
    </location>
</feature>
<proteinExistence type="inferred from homology"/>
<protein>
    <submittedName>
        <fullName evidence="5">Leucine-rich repeat flightless-interacting protein 2</fullName>
    </submittedName>
</protein>
<dbReference type="GO" id="GO:0006355">
    <property type="term" value="P:regulation of DNA-templated transcription"/>
    <property type="evidence" value="ECO:0007669"/>
    <property type="project" value="InterPro"/>
</dbReference>
<evidence type="ECO:0000256" key="3">
    <source>
        <dbReference type="SAM" id="MobiDB-lite"/>
    </source>
</evidence>
<keyword evidence="2" id="KW-0175">Coiled coil</keyword>
<feature type="region of interest" description="Disordered" evidence="3">
    <location>
        <begin position="1"/>
        <end position="43"/>
    </location>
</feature>
<dbReference type="AlphaFoldDB" id="A0A9J2PHL9"/>
<feature type="region of interest" description="Disordered" evidence="3">
    <location>
        <begin position="354"/>
        <end position="414"/>
    </location>
</feature>
<feature type="compositionally biased region" description="Polar residues" evidence="3">
    <location>
        <begin position="75"/>
        <end position="85"/>
    </location>
</feature>
<keyword evidence="4" id="KW-1185">Reference proteome</keyword>
<dbReference type="InterPro" id="IPR019139">
    <property type="entry name" value="LRRFIP1/2"/>
</dbReference>
<reference evidence="5" key="1">
    <citation type="submission" date="2023-03" db="UniProtKB">
        <authorList>
            <consortium name="WormBaseParasite"/>
        </authorList>
    </citation>
    <scope>IDENTIFICATION</scope>
</reference>
<evidence type="ECO:0000313" key="5">
    <source>
        <dbReference type="WBParaSite" id="ALUE_0000897801-mRNA-1"/>
    </source>
</evidence>
<feature type="compositionally biased region" description="Basic and acidic residues" evidence="3">
    <location>
        <begin position="354"/>
        <end position="406"/>
    </location>
</feature>
<dbReference type="WBParaSite" id="ALUE_0000897801-mRNA-1">
    <property type="protein sequence ID" value="ALUE_0000897801-mRNA-1"/>
    <property type="gene ID" value="ALUE_0000897801"/>
</dbReference>
<name>A0A9J2PHL9_ASCLU</name>
<dbReference type="Proteomes" id="UP000036681">
    <property type="component" value="Unplaced"/>
</dbReference>
<accession>A0A9J2PHL9</accession>
<dbReference type="Gene3D" id="1.20.5.4090">
    <property type="match status" value="1"/>
</dbReference>
<feature type="region of interest" description="Disordered" evidence="3">
    <location>
        <begin position="257"/>
        <end position="283"/>
    </location>
</feature>
<organism evidence="4 5">
    <name type="scientific">Ascaris lumbricoides</name>
    <name type="common">Giant roundworm</name>
    <dbReference type="NCBI Taxonomy" id="6252"/>
    <lineage>
        <taxon>Eukaryota</taxon>
        <taxon>Metazoa</taxon>
        <taxon>Ecdysozoa</taxon>
        <taxon>Nematoda</taxon>
        <taxon>Chromadorea</taxon>
        <taxon>Rhabditida</taxon>
        <taxon>Spirurina</taxon>
        <taxon>Ascaridomorpha</taxon>
        <taxon>Ascaridoidea</taxon>
        <taxon>Ascarididae</taxon>
        <taxon>Ascaris</taxon>
    </lineage>
</organism>
<evidence type="ECO:0000256" key="1">
    <source>
        <dbReference type="ARBA" id="ARBA00008275"/>
    </source>
</evidence>
<dbReference type="PANTHER" id="PTHR19212:SF0">
    <property type="entry name" value="LD07988P"/>
    <property type="match status" value="1"/>
</dbReference>
<evidence type="ECO:0000256" key="2">
    <source>
        <dbReference type="ARBA" id="ARBA00023054"/>
    </source>
</evidence>